<dbReference type="RefSeq" id="WP_072969377.1">
    <property type="nucleotide sequence ID" value="NZ_FQUR01000019.1"/>
</dbReference>
<keyword evidence="3 4" id="KW-0175">Coiled coil</keyword>
<feature type="coiled-coil region" evidence="4">
    <location>
        <begin position="103"/>
        <end position="130"/>
    </location>
</feature>
<dbReference type="InterPro" id="IPR050465">
    <property type="entry name" value="UPF0194_transport"/>
</dbReference>
<accession>A0A1M5A0I5</accession>
<comment type="similarity">
    <text evidence="2">Belongs to the membrane fusion protein (MFP) (TC 8.A.1) family.</text>
</comment>
<proteinExistence type="inferred from homology"/>
<evidence type="ECO:0000256" key="2">
    <source>
        <dbReference type="ARBA" id="ARBA00009477"/>
    </source>
</evidence>
<protein>
    <submittedName>
        <fullName evidence="7">HlyD family secretion protein</fullName>
    </submittedName>
</protein>
<evidence type="ECO:0000256" key="4">
    <source>
        <dbReference type="SAM" id="Coils"/>
    </source>
</evidence>
<comment type="subcellular location">
    <subcellularLocation>
        <location evidence="1">Cell envelope</location>
    </subcellularLocation>
</comment>
<dbReference type="PANTHER" id="PTHR32347:SF14">
    <property type="entry name" value="EFFLUX SYSTEM COMPONENT YKNX-RELATED"/>
    <property type="match status" value="1"/>
</dbReference>
<dbReference type="Gene3D" id="2.40.50.100">
    <property type="match status" value="1"/>
</dbReference>
<dbReference type="Proteomes" id="UP000184127">
    <property type="component" value="Unassembled WGS sequence"/>
</dbReference>
<keyword evidence="8" id="KW-1185">Reference proteome</keyword>
<name>A0A1M5A0I5_9THEO</name>
<evidence type="ECO:0000256" key="1">
    <source>
        <dbReference type="ARBA" id="ARBA00004196"/>
    </source>
</evidence>
<dbReference type="InterPro" id="IPR058637">
    <property type="entry name" value="YknX-like_C"/>
</dbReference>
<dbReference type="GO" id="GO:0030313">
    <property type="term" value="C:cell envelope"/>
    <property type="evidence" value="ECO:0007669"/>
    <property type="project" value="UniProtKB-SubCell"/>
</dbReference>
<dbReference type="EMBL" id="FQUR01000019">
    <property type="protein sequence ID" value="SHF23785.1"/>
    <property type="molecule type" value="Genomic_DNA"/>
</dbReference>
<sequence>MKNSVKTFLIVLVILAIVASTVYAISIKNKNSASTVEVNAAKVEKGDIVSLFSTTGVVESKSKQEYYILSPTKVLKVYVSVGDNVKKGDKLLELETQDLSIQYQIAQKQLEIAQMQLDALKKLKEKQSQQSQVAAQIPNTSLPQQLPSGESTVQQPSISQIQTSSLSLEDQIKLQQKQVEIAELNLKNIKQNMYKQQKYVIAEFDGTVTIVNAKDNSYFTSSQFPAIAVEDLNNLQIALDVNPYDAVNLKEGQKAYIHFADKTFEGVVSKVSPTATKVITQTGGDNVVKVYVDLLNNDGTIKPGFNVDVDIKIGEKKDTIKVPSEAIVSDKNGNEFVYVVENGIAKQKKVKTGLASDLETEIISGINVGEKVILNPTSSIEDGTKVSVKGGKD</sequence>
<evidence type="ECO:0000259" key="5">
    <source>
        <dbReference type="Pfam" id="PF25989"/>
    </source>
</evidence>
<dbReference type="AlphaFoldDB" id="A0A1M5A0I5"/>
<evidence type="ECO:0000256" key="3">
    <source>
        <dbReference type="ARBA" id="ARBA00023054"/>
    </source>
</evidence>
<evidence type="ECO:0000313" key="8">
    <source>
        <dbReference type="Proteomes" id="UP000184127"/>
    </source>
</evidence>
<dbReference type="InterPro" id="IPR058636">
    <property type="entry name" value="Beta-barrel_YknX"/>
</dbReference>
<dbReference type="Pfam" id="PF25990">
    <property type="entry name" value="Beta-barrel_YknX"/>
    <property type="match status" value="1"/>
</dbReference>
<dbReference type="GO" id="GO:0022857">
    <property type="term" value="F:transmembrane transporter activity"/>
    <property type="evidence" value="ECO:0007669"/>
    <property type="project" value="InterPro"/>
</dbReference>
<reference evidence="8" key="1">
    <citation type="submission" date="2016-11" db="EMBL/GenBank/DDBJ databases">
        <authorList>
            <person name="Varghese N."/>
            <person name="Submissions S."/>
        </authorList>
    </citation>
    <scope>NUCLEOTIDE SEQUENCE [LARGE SCALE GENOMIC DNA]</scope>
    <source>
        <strain evidence="8">DSM 18761</strain>
    </source>
</reference>
<organism evidence="7 8">
    <name type="scientific">Thermoanaerobacter uzonensis DSM 18761</name>
    <dbReference type="NCBI Taxonomy" id="1123369"/>
    <lineage>
        <taxon>Bacteria</taxon>
        <taxon>Bacillati</taxon>
        <taxon>Bacillota</taxon>
        <taxon>Clostridia</taxon>
        <taxon>Thermoanaerobacterales</taxon>
        <taxon>Thermoanaerobacteraceae</taxon>
        <taxon>Thermoanaerobacter</taxon>
    </lineage>
</organism>
<dbReference type="InterPro" id="IPR006143">
    <property type="entry name" value="RND_pump_MFP"/>
</dbReference>
<dbReference type="Gene3D" id="2.40.30.170">
    <property type="match status" value="1"/>
</dbReference>
<dbReference type="GO" id="GO:0016020">
    <property type="term" value="C:membrane"/>
    <property type="evidence" value="ECO:0007669"/>
    <property type="project" value="InterPro"/>
</dbReference>
<dbReference type="SUPFAM" id="SSF111369">
    <property type="entry name" value="HlyD-like secretion proteins"/>
    <property type="match status" value="1"/>
</dbReference>
<gene>
    <name evidence="7" type="ORF">SAMN02745195_02160</name>
</gene>
<feature type="domain" description="YknX-like C-terminal permuted SH3-like" evidence="5">
    <location>
        <begin position="320"/>
        <end position="388"/>
    </location>
</feature>
<evidence type="ECO:0000313" key="7">
    <source>
        <dbReference type="EMBL" id="SHF23785.1"/>
    </source>
</evidence>
<dbReference type="NCBIfam" id="TIGR01730">
    <property type="entry name" value="RND_mfp"/>
    <property type="match status" value="1"/>
</dbReference>
<dbReference type="Pfam" id="PF25989">
    <property type="entry name" value="YknX_C"/>
    <property type="match status" value="1"/>
</dbReference>
<dbReference type="PANTHER" id="PTHR32347">
    <property type="entry name" value="EFFLUX SYSTEM COMPONENT YKNX-RELATED"/>
    <property type="match status" value="1"/>
</dbReference>
<evidence type="ECO:0000259" key="6">
    <source>
        <dbReference type="Pfam" id="PF25990"/>
    </source>
</evidence>
<feature type="domain" description="YknX-like beta-barrel" evidence="6">
    <location>
        <begin position="236"/>
        <end position="311"/>
    </location>
</feature>
<dbReference type="Gene3D" id="2.40.420.20">
    <property type="match status" value="1"/>
</dbReference>